<dbReference type="InParanoid" id="A0A2G4YW25"/>
<dbReference type="AlphaFoldDB" id="A0A2G4YW25"/>
<evidence type="ECO:0000256" key="1">
    <source>
        <dbReference type="SAM" id="MobiDB-lite"/>
    </source>
</evidence>
<feature type="region of interest" description="Disordered" evidence="1">
    <location>
        <begin position="185"/>
        <end position="217"/>
    </location>
</feature>
<comment type="caution">
    <text evidence="2">The sequence shown here is derived from an EMBL/GenBank/DDBJ whole genome shotgun (WGS) entry which is preliminary data.</text>
</comment>
<dbReference type="Proteomes" id="UP000229730">
    <property type="component" value="Unassembled WGS sequence"/>
</dbReference>
<reference evidence="2 3" key="1">
    <citation type="submission" date="2017-10" db="EMBL/GenBank/DDBJ databases">
        <title>Frigbacter circumglobatus gen. nov. sp. nov., isolated from sediment cultured in situ.</title>
        <authorList>
            <person name="Zhao Z."/>
        </authorList>
    </citation>
    <scope>NUCLEOTIDE SEQUENCE [LARGE SCALE GENOMIC DNA]</scope>
    <source>
        <strain evidence="2 3">ZYL</strain>
    </source>
</reference>
<evidence type="ECO:0000313" key="2">
    <source>
        <dbReference type="EMBL" id="PHZ86463.1"/>
    </source>
</evidence>
<evidence type="ECO:0000313" key="3">
    <source>
        <dbReference type="Proteomes" id="UP000229730"/>
    </source>
</evidence>
<protein>
    <submittedName>
        <fullName evidence="2">Uncharacterized protein</fullName>
    </submittedName>
</protein>
<name>A0A2G4YW25_9PROT</name>
<dbReference type="RefSeq" id="WP_099470840.1">
    <property type="nucleotide sequence ID" value="NZ_CP041025.1"/>
</dbReference>
<sequence>MATSAIASYAGYRPDYASSKSLYGAAGTPAGASEATYGPAVSISLSINAIRVTGELLTTEQPEENVEDDATVPAKTRAGGLETALQNILAEVKENQGLTGKVAKRLFKIVSALNTARGTDTKLGELDLEAREEVRSSRKELNEFFRKQHSSVLVDESLIHFIELSARLESLREFALRTTEILEGLKSSDTPDTPDTPDALPSVDEETETVPATDIEA</sequence>
<keyword evidence="3" id="KW-1185">Reference proteome</keyword>
<organism evidence="2 3">
    <name type="scientific">Paremcibacter congregatus</name>
    <dbReference type="NCBI Taxonomy" id="2043170"/>
    <lineage>
        <taxon>Bacteria</taxon>
        <taxon>Pseudomonadati</taxon>
        <taxon>Pseudomonadota</taxon>
        <taxon>Alphaproteobacteria</taxon>
        <taxon>Emcibacterales</taxon>
        <taxon>Emcibacteraceae</taxon>
        <taxon>Paremcibacter</taxon>
    </lineage>
</organism>
<proteinExistence type="predicted"/>
<dbReference type="EMBL" id="PDEM01000007">
    <property type="protein sequence ID" value="PHZ86463.1"/>
    <property type="molecule type" value="Genomic_DNA"/>
</dbReference>
<gene>
    <name evidence="2" type="ORF">CRD36_00825</name>
</gene>
<accession>A0A2G4YW25</accession>